<feature type="transmembrane region" description="Helical" evidence="1">
    <location>
        <begin position="117"/>
        <end position="134"/>
    </location>
</feature>
<dbReference type="Proteomes" id="UP001344888">
    <property type="component" value="Unassembled WGS sequence"/>
</dbReference>
<dbReference type="Pfam" id="PF04235">
    <property type="entry name" value="DUF418"/>
    <property type="match status" value="1"/>
</dbReference>
<keyword evidence="1" id="KW-1133">Transmembrane helix</keyword>
<evidence type="ECO:0000256" key="1">
    <source>
        <dbReference type="SAM" id="Phobius"/>
    </source>
</evidence>
<dbReference type="InterPro" id="IPR052529">
    <property type="entry name" value="Bact_Transport_Assoc"/>
</dbReference>
<feature type="transmembrane region" description="Helical" evidence="1">
    <location>
        <begin position="274"/>
        <end position="295"/>
    </location>
</feature>
<dbReference type="PANTHER" id="PTHR30590">
    <property type="entry name" value="INNER MEMBRANE PROTEIN"/>
    <property type="match status" value="1"/>
</dbReference>
<keyword evidence="1" id="KW-0472">Membrane</keyword>
<feature type="transmembrane region" description="Helical" evidence="1">
    <location>
        <begin position="20"/>
        <end position="37"/>
    </location>
</feature>
<feature type="transmembrane region" description="Helical" evidence="1">
    <location>
        <begin position="141"/>
        <end position="162"/>
    </location>
</feature>
<reference evidence="3 4" key="1">
    <citation type="submission" date="2023-03" db="EMBL/GenBank/DDBJ databases">
        <title>Bacillus Genome Sequencing.</title>
        <authorList>
            <person name="Dunlap C."/>
        </authorList>
    </citation>
    <scope>NUCLEOTIDE SEQUENCE [LARGE SCALE GENOMIC DNA]</scope>
    <source>
        <strain evidence="3 4">B-59205</strain>
    </source>
</reference>
<keyword evidence="4" id="KW-1185">Reference proteome</keyword>
<gene>
    <name evidence="3" type="ORF">P9B03_20170</name>
</gene>
<feature type="transmembrane region" description="Helical" evidence="1">
    <location>
        <begin position="64"/>
        <end position="82"/>
    </location>
</feature>
<organism evidence="3 4">
    <name type="scientific">Metasolibacillus meyeri</name>
    <dbReference type="NCBI Taxonomy" id="1071052"/>
    <lineage>
        <taxon>Bacteria</taxon>
        <taxon>Bacillati</taxon>
        <taxon>Bacillota</taxon>
        <taxon>Bacilli</taxon>
        <taxon>Bacillales</taxon>
        <taxon>Caryophanaceae</taxon>
        <taxon>Metasolibacillus</taxon>
    </lineage>
</organism>
<dbReference type="EMBL" id="JARSFG010000044">
    <property type="protein sequence ID" value="MEC1180773.1"/>
    <property type="molecule type" value="Genomic_DNA"/>
</dbReference>
<dbReference type="RefSeq" id="WP_326125258.1">
    <property type="nucleotide sequence ID" value="NZ_JARSFG010000044.1"/>
</dbReference>
<dbReference type="AlphaFoldDB" id="A0AAW9NZU6"/>
<feature type="transmembrane region" description="Helical" evidence="1">
    <location>
        <begin position="204"/>
        <end position="222"/>
    </location>
</feature>
<sequence length="350" mass="39538">MSTSVTPKERIQSLDIIRGFALFGILFINIAGYQAIIEGGPMPDYSGINKTINSLINVFVEKKFFSMFSFLFGVGFYIFASRAEARGDKPRWRFVRRLVALLLIGIVHIFIFWGSILVFYAVIGFLLLPFYKASLKTIRNWLIGIIAVHLIATALPLFVPATDSFVTSIFSNDSMLVFIMFLSGFYVSKAGWIQNIKEVKYLKLLFIGLLPFAVGSMLWIWFASEANNGQVMKIMTLGTVPVTYCYLIMAFWIFSNPIAVKLCQPVAKVGRMALTNYIAQSFIALAIMKAMSIEVVNAKDVIVIAPMIFVIQIVFSVIYFKFFKMGPMEKLWRWMTGKPKEPKVSGTQTI</sequence>
<protein>
    <submittedName>
        <fullName evidence="3">DUF418 domain-containing protein</fullName>
    </submittedName>
</protein>
<dbReference type="PANTHER" id="PTHR30590:SF3">
    <property type="entry name" value="HYPOTHETICAL MEMBRANE SPANNING PROTEIN"/>
    <property type="match status" value="1"/>
</dbReference>
<feature type="domain" description="DUF418" evidence="2">
    <location>
        <begin position="189"/>
        <end position="336"/>
    </location>
</feature>
<evidence type="ECO:0000313" key="3">
    <source>
        <dbReference type="EMBL" id="MEC1180773.1"/>
    </source>
</evidence>
<evidence type="ECO:0000313" key="4">
    <source>
        <dbReference type="Proteomes" id="UP001344888"/>
    </source>
</evidence>
<feature type="transmembrane region" description="Helical" evidence="1">
    <location>
        <begin position="94"/>
        <end position="111"/>
    </location>
</feature>
<proteinExistence type="predicted"/>
<feature type="transmembrane region" description="Helical" evidence="1">
    <location>
        <begin position="174"/>
        <end position="192"/>
    </location>
</feature>
<evidence type="ECO:0000259" key="2">
    <source>
        <dbReference type="Pfam" id="PF04235"/>
    </source>
</evidence>
<keyword evidence="1" id="KW-0812">Transmembrane</keyword>
<comment type="caution">
    <text evidence="3">The sequence shown here is derived from an EMBL/GenBank/DDBJ whole genome shotgun (WGS) entry which is preliminary data.</text>
</comment>
<feature type="transmembrane region" description="Helical" evidence="1">
    <location>
        <begin position="234"/>
        <end position="254"/>
    </location>
</feature>
<dbReference type="InterPro" id="IPR007349">
    <property type="entry name" value="DUF418"/>
</dbReference>
<accession>A0AAW9NZU6</accession>
<name>A0AAW9NZU6_9BACL</name>
<feature type="transmembrane region" description="Helical" evidence="1">
    <location>
        <begin position="301"/>
        <end position="323"/>
    </location>
</feature>